<dbReference type="SUPFAM" id="SSF51126">
    <property type="entry name" value="Pectin lyase-like"/>
    <property type="match status" value="2"/>
</dbReference>
<reference evidence="10" key="2">
    <citation type="submission" date="2023-06" db="EMBL/GenBank/DDBJ databases">
        <authorList>
            <person name="Ma L."/>
            <person name="Liu K.-W."/>
            <person name="Li Z."/>
            <person name="Hsiao Y.-Y."/>
            <person name="Qi Y."/>
            <person name="Fu T."/>
            <person name="Tang G."/>
            <person name="Zhang D."/>
            <person name="Sun W.-H."/>
            <person name="Liu D.-K."/>
            <person name="Li Y."/>
            <person name="Chen G.-Z."/>
            <person name="Liu X.-D."/>
            <person name="Liao X.-Y."/>
            <person name="Jiang Y.-T."/>
            <person name="Yu X."/>
            <person name="Hao Y."/>
            <person name="Huang J."/>
            <person name="Zhao X.-W."/>
            <person name="Ke S."/>
            <person name="Chen Y.-Y."/>
            <person name="Wu W.-L."/>
            <person name="Hsu J.-L."/>
            <person name="Lin Y.-F."/>
            <person name="Huang M.-D."/>
            <person name="Li C.-Y."/>
            <person name="Huang L."/>
            <person name="Wang Z.-W."/>
            <person name="Zhao X."/>
            <person name="Zhong W.-Y."/>
            <person name="Peng D.-H."/>
            <person name="Ahmad S."/>
            <person name="Lan S."/>
            <person name="Zhang J.-S."/>
            <person name="Tsai W.-C."/>
            <person name="Van De Peer Y."/>
            <person name="Liu Z.-J."/>
        </authorList>
    </citation>
    <scope>NUCLEOTIDE SEQUENCE</scope>
    <source>
        <strain evidence="10">CP</strain>
        <tissue evidence="10">Leaves</tissue>
    </source>
</reference>
<sequence>MTFYRCADLRLSDVKFINSPKTHVLIQACKRISIANLHISSPKDSPNTDGIHIESSQHVDVRATVIGSGKGGANVAVEDIRVRYASFNGTTNGARIKTRQGVTGYARKISFEHLNFTSVENPIIINQYYCESTTCKNQTMGVKISNVSYIEAFGTSITPVAVSLLCSETAFLKTWDLFCAATGNPTFLIPSGKSFQVGAVELRGPCKSSNPHIQLAGNIVAPNFLWRSATETSSWIAINLVDGLTIDGRGSIDGRGRVWWDCKASKILSVYGSNNFHLGGGLTVTNSPGKHITFNMCNYVTIDGINIVSPGDSPNTDGVYMQETQHVKIQNSFIGTGDDCVAIGKGSVDVNVTNLACGPGHGVSIGSLGAGRFWLREEHFVRADHFNQVYNPIIIDQYYCNGPRGQCANEPSWLGDWCHGHQPCLQPKHGLHGDCHDDINISSGISEKPATSYCLNVHGSIQGSVSPPVSCLH</sequence>
<name>A0AAV9C2U3_ACOCL</name>
<evidence type="ECO:0000313" key="11">
    <source>
        <dbReference type="Proteomes" id="UP001180020"/>
    </source>
</evidence>
<dbReference type="GO" id="GO:0005975">
    <property type="term" value="P:carbohydrate metabolic process"/>
    <property type="evidence" value="ECO:0007669"/>
    <property type="project" value="InterPro"/>
</dbReference>
<evidence type="ECO:0000256" key="9">
    <source>
        <dbReference type="RuleBase" id="RU361169"/>
    </source>
</evidence>
<keyword evidence="4" id="KW-0964">Secreted</keyword>
<dbReference type="GO" id="GO:0071555">
    <property type="term" value="P:cell wall organization"/>
    <property type="evidence" value="ECO:0007669"/>
    <property type="project" value="UniProtKB-KW"/>
</dbReference>
<dbReference type="PROSITE" id="PS00502">
    <property type="entry name" value="POLYGALACTURONASE"/>
    <property type="match status" value="1"/>
</dbReference>
<evidence type="ECO:0000256" key="2">
    <source>
        <dbReference type="ARBA" id="ARBA00008834"/>
    </source>
</evidence>
<dbReference type="InterPro" id="IPR011050">
    <property type="entry name" value="Pectin_lyase_fold/virulence"/>
</dbReference>
<accession>A0AAV9C2U3</accession>
<dbReference type="InterPro" id="IPR000743">
    <property type="entry name" value="Glyco_hydro_28"/>
</dbReference>
<evidence type="ECO:0000256" key="5">
    <source>
        <dbReference type="ARBA" id="ARBA00022801"/>
    </source>
</evidence>
<dbReference type="Proteomes" id="UP001180020">
    <property type="component" value="Unassembled WGS sequence"/>
</dbReference>
<dbReference type="AlphaFoldDB" id="A0AAV9C2U3"/>
<comment type="caution">
    <text evidence="10">The sequence shown here is derived from an EMBL/GenBank/DDBJ whole genome shotgun (WGS) entry which is preliminary data.</text>
</comment>
<evidence type="ECO:0000256" key="7">
    <source>
        <dbReference type="ARBA" id="ARBA00023316"/>
    </source>
</evidence>
<dbReference type="PANTHER" id="PTHR31375">
    <property type="match status" value="1"/>
</dbReference>
<dbReference type="InterPro" id="IPR006626">
    <property type="entry name" value="PbH1"/>
</dbReference>
<dbReference type="EMBL" id="JAUJYO010000022">
    <property type="protein sequence ID" value="KAK1282966.1"/>
    <property type="molecule type" value="Genomic_DNA"/>
</dbReference>
<comment type="subcellular location">
    <subcellularLocation>
        <location evidence="1">Secreted</location>
        <location evidence="1">Cell wall</location>
    </subcellularLocation>
</comment>
<dbReference type="Gene3D" id="2.160.20.10">
    <property type="entry name" value="Single-stranded right-handed beta-helix, Pectin lyase-like"/>
    <property type="match status" value="3"/>
</dbReference>
<evidence type="ECO:0000256" key="8">
    <source>
        <dbReference type="PROSITE-ProRule" id="PRU10052"/>
    </source>
</evidence>
<protein>
    <submittedName>
        <fullName evidence="10">Polygalacturonase</fullName>
    </submittedName>
</protein>
<keyword evidence="11" id="KW-1185">Reference proteome</keyword>
<evidence type="ECO:0000256" key="6">
    <source>
        <dbReference type="ARBA" id="ARBA00023295"/>
    </source>
</evidence>
<keyword evidence="7" id="KW-0961">Cell wall biogenesis/degradation</keyword>
<dbReference type="GO" id="GO:0004650">
    <property type="term" value="F:polygalacturonase activity"/>
    <property type="evidence" value="ECO:0007669"/>
    <property type="project" value="InterPro"/>
</dbReference>
<evidence type="ECO:0000313" key="10">
    <source>
        <dbReference type="EMBL" id="KAK1282966.1"/>
    </source>
</evidence>
<dbReference type="Pfam" id="PF00295">
    <property type="entry name" value="Glyco_hydro_28"/>
    <property type="match status" value="2"/>
</dbReference>
<keyword evidence="6 9" id="KW-0326">Glycosidase</keyword>
<dbReference type="SMART" id="SM00710">
    <property type="entry name" value="PbH1"/>
    <property type="match status" value="5"/>
</dbReference>
<reference evidence="10" key="1">
    <citation type="journal article" date="2023" name="Nat. Commun.">
        <title>Diploid and tetraploid genomes of Acorus and the evolution of monocots.</title>
        <authorList>
            <person name="Ma L."/>
            <person name="Liu K.W."/>
            <person name="Li Z."/>
            <person name="Hsiao Y.Y."/>
            <person name="Qi Y."/>
            <person name="Fu T."/>
            <person name="Tang G.D."/>
            <person name="Zhang D."/>
            <person name="Sun W.H."/>
            <person name="Liu D.K."/>
            <person name="Li Y."/>
            <person name="Chen G.Z."/>
            <person name="Liu X.D."/>
            <person name="Liao X.Y."/>
            <person name="Jiang Y.T."/>
            <person name="Yu X."/>
            <person name="Hao Y."/>
            <person name="Huang J."/>
            <person name="Zhao X.W."/>
            <person name="Ke S."/>
            <person name="Chen Y.Y."/>
            <person name="Wu W.L."/>
            <person name="Hsu J.L."/>
            <person name="Lin Y.F."/>
            <person name="Huang M.D."/>
            <person name="Li C.Y."/>
            <person name="Huang L."/>
            <person name="Wang Z.W."/>
            <person name="Zhao X."/>
            <person name="Zhong W.Y."/>
            <person name="Peng D.H."/>
            <person name="Ahmad S."/>
            <person name="Lan S."/>
            <person name="Zhang J.S."/>
            <person name="Tsai W.C."/>
            <person name="Van de Peer Y."/>
            <person name="Liu Z.J."/>
        </authorList>
    </citation>
    <scope>NUCLEOTIDE SEQUENCE</scope>
    <source>
        <strain evidence="10">CP</strain>
    </source>
</reference>
<gene>
    <name evidence="10" type="ORF">QJS10_CPB22g01136</name>
</gene>
<evidence type="ECO:0000256" key="1">
    <source>
        <dbReference type="ARBA" id="ARBA00004191"/>
    </source>
</evidence>
<dbReference type="InterPro" id="IPR012334">
    <property type="entry name" value="Pectin_lyas_fold"/>
</dbReference>
<keyword evidence="3" id="KW-0134">Cell wall</keyword>
<evidence type="ECO:0000256" key="4">
    <source>
        <dbReference type="ARBA" id="ARBA00022525"/>
    </source>
</evidence>
<organism evidence="10 11">
    <name type="scientific">Acorus calamus</name>
    <name type="common">Sweet flag</name>
    <dbReference type="NCBI Taxonomy" id="4465"/>
    <lineage>
        <taxon>Eukaryota</taxon>
        <taxon>Viridiplantae</taxon>
        <taxon>Streptophyta</taxon>
        <taxon>Embryophyta</taxon>
        <taxon>Tracheophyta</taxon>
        <taxon>Spermatophyta</taxon>
        <taxon>Magnoliopsida</taxon>
        <taxon>Liliopsida</taxon>
        <taxon>Acoraceae</taxon>
        <taxon>Acorus</taxon>
    </lineage>
</organism>
<proteinExistence type="inferred from homology"/>
<feature type="active site" evidence="8">
    <location>
        <position position="361"/>
    </location>
</feature>
<evidence type="ECO:0000256" key="3">
    <source>
        <dbReference type="ARBA" id="ARBA00022512"/>
    </source>
</evidence>
<keyword evidence="5 9" id="KW-0378">Hydrolase</keyword>
<comment type="similarity">
    <text evidence="2 9">Belongs to the glycosyl hydrolase 28 family.</text>
</comment>